<evidence type="ECO:0008006" key="3">
    <source>
        <dbReference type="Google" id="ProtNLM"/>
    </source>
</evidence>
<reference evidence="1 2" key="1">
    <citation type="submission" date="2018-05" db="EMBL/GenBank/DDBJ databases">
        <title>Klebsiella quasipneumonaiae provides a window into carbapenemase gene transfer, plasmid rearrangements and nosocomial acquisition from the hospital environment.</title>
        <authorList>
            <person name="Mathers A.J."/>
            <person name="Vegesana K."/>
            <person name="Stoesser N."/>
            <person name="Crook D."/>
            <person name="Vaughan A."/>
            <person name="Barry K."/>
            <person name="Parikh H."/>
            <person name="Sebra R."/>
            <person name="Kotay S."/>
            <person name="Walker A.S."/>
            <person name="Sheppard A.E."/>
        </authorList>
    </citation>
    <scope>NUCLEOTIDE SEQUENCE [LARGE SCALE GENOMIC DNA]</scope>
    <source>
        <strain evidence="1 2">CAV1761</strain>
    </source>
</reference>
<name>A0AB33FX17_SERMA</name>
<dbReference type="EMBL" id="CP029449">
    <property type="protein sequence ID" value="AWL66864.1"/>
    <property type="molecule type" value="Genomic_DNA"/>
</dbReference>
<dbReference type="Proteomes" id="UP000245399">
    <property type="component" value="Chromosome"/>
</dbReference>
<protein>
    <recommendedName>
        <fullName evidence="3">DUF262 domain-containing protein</fullName>
    </recommendedName>
</protein>
<accession>A0AB33FX17</accession>
<dbReference type="RefSeq" id="WP_047727691.1">
    <property type="nucleotide sequence ID" value="NZ_CP011642.1"/>
</dbReference>
<sequence length="399" mass="45656">MTVKIIGKTVDLRSGAHVVYCQATLDEYLNIVGSDFGKFHIQRKRESHKAYKRLKTDISEGALLPSITLAVKPHLVEEITKIIADDDRLSERLSQENTVDILDGLQRTYIISDLKSEGVEFNNKQELLLEFWLESDISKLIYRMIVLNSGQKAMSMRHQVELLFMSLQGTIVKSVDGIEIIRESEQKRRTQPSKYPLNNIASSYHAFVSGSHETDKENLVAQRLIDEDAFDSSEKELTEKFNEYLYYLNRFYHLDQSCWAKYSSFDYEGKIAALEENEGLSSEEKEEMIKEYNIIKDSSVWLGSENVMLSFFSAISQYIGLDRKDRVNSSLDRLIESADNPDVVDPLGMVNFTKVRSGLNPRKTNIGFATRKLISTGFKEFFREEGAVSLSECWPLSAE</sequence>
<gene>
    <name evidence="1" type="ORF">DKC05_03850</name>
</gene>
<evidence type="ECO:0000313" key="1">
    <source>
        <dbReference type="EMBL" id="AWL66864.1"/>
    </source>
</evidence>
<proteinExistence type="predicted"/>
<evidence type="ECO:0000313" key="2">
    <source>
        <dbReference type="Proteomes" id="UP000245399"/>
    </source>
</evidence>
<organism evidence="1 2">
    <name type="scientific">Serratia marcescens</name>
    <dbReference type="NCBI Taxonomy" id="615"/>
    <lineage>
        <taxon>Bacteria</taxon>
        <taxon>Pseudomonadati</taxon>
        <taxon>Pseudomonadota</taxon>
        <taxon>Gammaproteobacteria</taxon>
        <taxon>Enterobacterales</taxon>
        <taxon>Yersiniaceae</taxon>
        <taxon>Serratia</taxon>
    </lineage>
</organism>
<dbReference type="AlphaFoldDB" id="A0AB33FX17"/>